<dbReference type="SUPFAM" id="SSF52113">
    <property type="entry name" value="BRCT domain"/>
    <property type="match status" value="1"/>
</dbReference>
<dbReference type="InterPro" id="IPR050800">
    <property type="entry name" value="ARTD/PARP"/>
</dbReference>
<dbReference type="InterPro" id="IPR038650">
    <property type="entry name" value="PADR1_C_dom_sf"/>
</dbReference>
<evidence type="ECO:0000256" key="1">
    <source>
        <dbReference type="ARBA" id="ARBA00022676"/>
    </source>
</evidence>
<dbReference type="Gene3D" id="1.10.20.130">
    <property type="match status" value="1"/>
</dbReference>
<keyword evidence="7" id="KW-1185">Reference proteome</keyword>
<dbReference type="GO" id="GO:0016757">
    <property type="term" value="F:glycosyltransferase activity"/>
    <property type="evidence" value="ECO:0007669"/>
    <property type="project" value="UniProtKB-KW"/>
</dbReference>
<dbReference type="Pfam" id="PF21728">
    <property type="entry name" value="PADR1_N"/>
    <property type="match status" value="1"/>
</dbReference>
<protein>
    <submittedName>
        <fullName evidence="6">Uncharacterized protein</fullName>
    </submittedName>
</protein>
<reference evidence="6 7" key="1">
    <citation type="submission" date="2024-09" db="EMBL/GenBank/DDBJ databases">
        <title>Chromosome-scale assembly of Riccia sorocarpa.</title>
        <authorList>
            <person name="Paukszto L."/>
        </authorList>
    </citation>
    <scope>NUCLEOTIDE SEQUENCE [LARGE SCALE GENOMIC DNA]</scope>
    <source>
        <strain evidence="6">LP-2024</strain>
        <tissue evidence="6">Aerial parts of the thallus</tissue>
    </source>
</reference>
<evidence type="ECO:0000256" key="3">
    <source>
        <dbReference type="ARBA" id="ARBA00023027"/>
    </source>
</evidence>
<comment type="caution">
    <text evidence="6">The sequence shown here is derived from an EMBL/GenBank/DDBJ whole genome shotgun (WGS) entry which is preliminary data.</text>
</comment>
<dbReference type="Gene3D" id="3.40.50.10190">
    <property type="entry name" value="BRCT domain"/>
    <property type="match status" value="1"/>
</dbReference>
<organism evidence="6 7">
    <name type="scientific">Riccia sorocarpa</name>
    <dbReference type="NCBI Taxonomy" id="122646"/>
    <lineage>
        <taxon>Eukaryota</taxon>
        <taxon>Viridiplantae</taxon>
        <taxon>Streptophyta</taxon>
        <taxon>Embryophyta</taxon>
        <taxon>Marchantiophyta</taxon>
        <taxon>Marchantiopsida</taxon>
        <taxon>Marchantiidae</taxon>
        <taxon>Marchantiales</taxon>
        <taxon>Ricciaceae</taxon>
        <taxon>Riccia</taxon>
    </lineage>
</organism>
<proteinExistence type="predicted"/>
<dbReference type="PROSITE" id="PS52007">
    <property type="entry name" value="PADR1"/>
    <property type="match status" value="1"/>
</dbReference>
<evidence type="ECO:0000256" key="2">
    <source>
        <dbReference type="ARBA" id="ARBA00022679"/>
    </source>
</evidence>
<dbReference type="InterPro" id="IPR049296">
    <property type="entry name" value="PARP1-like_PADR1_N"/>
</dbReference>
<dbReference type="SMART" id="SM01335">
    <property type="entry name" value="PADR1"/>
    <property type="match status" value="1"/>
</dbReference>
<name>A0ABD3IGD5_9MARC</name>
<accession>A0ABD3IGD5</accession>
<dbReference type="EMBL" id="JBJQOH010000001">
    <property type="protein sequence ID" value="KAL3701277.1"/>
    <property type="molecule type" value="Genomic_DNA"/>
</dbReference>
<evidence type="ECO:0000259" key="5">
    <source>
        <dbReference type="Pfam" id="PF21728"/>
    </source>
</evidence>
<dbReference type="InterPro" id="IPR036420">
    <property type="entry name" value="BRCT_dom_sf"/>
</dbReference>
<feature type="domain" description="PARP1-like PADR1" evidence="4">
    <location>
        <begin position="119"/>
        <end position="159"/>
    </location>
</feature>
<evidence type="ECO:0000313" key="6">
    <source>
        <dbReference type="EMBL" id="KAL3701277.1"/>
    </source>
</evidence>
<evidence type="ECO:0000259" key="4">
    <source>
        <dbReference type="Pfam" id="PF08063"/>
    </source>
</evidence>
<dbReference type="Proteomes" id="UP001633002">
    <property type="component" value="Unassembled WGS sequence"/>
</dbReference>
<dbReference type="PANTHER" id="PTHR10459:SF80">
    <property type="entry name" value="POLY [ADP-RIBOSE] POLYMERASE 1"/>
    <property type="match status" value="1"/>
</dbReference>
<evidence type="ECO:0000313" key="7">
    <source>
        <dbReference type="Proteomes" id="UP001633002"/>
    </source>
</evidence>
<dbReference type="Pfam" id="PF08063">
    <property type="entry name" value="Zn_ribbon_PADR1"/>
    <property type="match status" value="1"/>
</dbReference>
<feature type="domain" description="PARP1-like PADR1" evidence="5">
    <location>
        <begin position="68"/>
        <end position="118"/>
    </location>
</feature>
<keyword evidence="3" id="KW-0520">NAD</keyword>
<dbReference type="PANTHER" id="PTHR10459">
    <property type="entry name" value="DNA LIGASE"/>
    <property type="match status" value="1"/>
</dbReference>
<keyword evidence="2" id="KW-0808">Transferase</keyword>
<sequence length="278" mass="31139">MIRQRVDSFRKSRLYRCPDPLGVLPHGCPTVAVSLMKSTSADTDSNGPRTEGLRVLISDPEGMIRRKKSRANAIWSLKDDLKKNVATSEMRSMLSANVDVSGTELELQDRCVDGMLFGATGKCPMCSSPIEYRDGQYKCRGFLMAWSKCTFTTREPERKTGRWKIPKDVLEENEFLQQWSEKDRKKTNKDPRILVVHEPVKVEEKKRDAKPEEAANKGPLGGLSVVTAGRLDTTQAALRKIIEGAGGIYHSSITSGTDCVLTREKEVGRQQEKLEHAQ</sequence>
<dbReference type="Gene3D" id="2.20.25.630">
    <property type="match status" value="1"/>
</dbReference>
<gene>
    <name evidence="6" type="ORF">R1sor_019299</name>
</gene>
<keyword evidence="1" id="KW-0328">Glycosyltransferase</keyword>
<dbReference type="InterPro" id="IPR012982">
    <property type="entry name" value="PARP1-like_PADR1_Zn_ribbon"/>
</dbReference>
<dbReference type="AlphaFoldDB" id="A0ABD3IGD5"/>